<feature type="transmembrane region" description="Helical" evidence="6">
    <location>
        <begin position="61"/>
        <end position="89"/>
    </location>
</feature>
<sequence>MKAIDKDKVIKSIKIAAAAVLAITIAAELGLKYSATAGIITVLSIQNTKRETVKSARNRTLAFLCALILAAASFRLLGFTLLAFAGYLLSFALLCLYADWGEAIAMDSVLITHFLTEQSMSASLIGNEIALFLTGTTVGVLVNMHLRRREKAFKKLADDVDSQIKGILSRMSHWLLEEDKSGYGPDCLNQLKERLDLARICALNNYNNALWKKDSYELDYIQMRQQQSMVLQEIYENIKSITCLPRQAMQVAMLLEGIQQGYHRDNTAEGLLEDLDLLFQDLKSHELPSHREEFEARAILFYILKQIKKLLMLKREFVLAHPK</sequence>
<keyword evidence="5 6" id="KW-0472">Membrane</keyword>
<dbReference type="PaxDb" id="610130-Closa_2606"/>
<evidence type="ECO:0000256" key="6">
    <source>
        <dbReference type="SAM" id="Phobius"/>
    </source>
</evidence>
<keyword evidence="3 6" id="KW-0812">Transmembrane</keyword>
<dbReference type="OrthoDB" id="357521at2"/>
<comment type="subcellular location">
    <subcellularLocation>
        <location evidence="1">Cell membrane</location>
        <topology evidence="1">Multi-pass membrane protein</topology>
    </subcellularLocation>
</comment>
<dbReference type="InterPro" id="IPR021062">
    <property type="entry name" value="ArAE_1_C"/>
</dbReference>
<dbReference type="KEGG" id="csh:Closa_2606"/>
<dbReference type="InterPro" id="IPR010343">
    <property type="entry name" value="ArAE_1"/>
</dbReference>
<dbReference type="HOGENOM" id="CLU_067525_0_0_9"/>
<dbReference type="EMBL" id="CP002109">
    <property type="protein sequence ID" value="ADL05172.1"/>
    <property type="molecule type" value="Genomic_DNA"/>
</dbReference>
<keyword evidence="4 6" id="KW-1133">Transmembrane helix</keyword>
<dbReference type="Proteomes" id="UP000001662">
    <property type="component" value="Chromosome"/>
</dbReference>
<gene>
    <name evidence="8" type="ordered locus">Closa_2606</name>
</gene>
<dbReference type="GO" id="GO:0005886">
    <property type="term" value="C:plasma membrane"/>
    <property type="evidence" value="ECO:0007669"/>
    <property type="project" value="UniProtKB-SubCell"/>
</dbReference>
<dbReference type="PANTHER" id="PTHR40064:SF1">
    <property type="entry name" value="MEMBRANE PROTEIN"/>
    <property type="match status" value="1"/>
</dbReference>
<evidence type="ECO:0000313" key="8">
    <source>
        <dbReference type="EMBL" id="ADL05172.1"/>
    </source>
</evidence>
<dbReference type="PANTHER" id="PTHR40064">
    <property type="entry name" value="MEMBRANE PROTEIN-RELATED"/>
    <property type="match status" value="1"/>
</dbReference>
<dbReference type="eggNOG" id="COG4129">
    <property type="taxonomic scope" value="Bacteria"/>
</dbReference>
<name>D9R565_LACSW</name>
<keyword evidence="9" id="KW-1185">Reference proteome</keyword>
<organism evidence="8 9">
    <name type="scientific">Lacrimispora saccharolytica (strain ATCC 35040 / DSM 2544 / NRCC 2533 / WM1)</name>
    <name type="common">Clostridium saccharolyticum</name>
    <dbReference type="NCBI Taxonomy" id="610130"/>
    <lineage>
        <taxon>Bacteria</taxon>
        <taxon>Bacillati</taxon>
        <taxon>Bacillota</taxon>
        <taxon>Clostridia</taxon>
        <taxon>Lachnospirales</taxon>
        <taxon>Lachnospiraceae</taxon>
        <taxon>Lacrimispora</taxon>
    </lineage>
</organism>
<feature type="transmembrane region" description="Helical" evidence="6">
    <location>
        <begin position="129"/>
        <end position="146"/>
    </location>
</feature>
<evidence type="ECO:0000256" key="4">
    <source>
        <dbReference type="ARBA" id="ARBA00022989"/>
    </source>
</evidence>
<dbReference type="AlphaFoldDB" id="D9R565"/>
<proteinExistence type="predicted"/>
<reference evidence="8" key="1">
    <citation type="submission" date="2010-07" db="EMBL/GenBank/DDBJ databases">
        <title>Complete sequence of Clostridium saccharolyticum WM1.</title>
        <authorList>
            <consortium name="US DOE Joint Genome Institute"/>
            <person name="Lucas S."/>
            <person name="Copeland A."/>
            <person name="Lapidus A."/>
            <person name="Cheng J.-F."/>
            <person name="Bruce D."/>
            <person name="Goodwin L."/>
            <person name="Pitluck S."/>
            <person name="Chertkov O."/>
            <person name="Detter J.C."/>
            <person name="Han C."/>
            <person name="Tapia R."/>
            <person name="Land M."/>
            <person name="Hauser L."/>
            <person name="Chang Y.-J."/>
            <person name="Jeffries C."/>
            <person name="Kyrpides N."/>
            <person name="Ivanova N."/>
            <person name="Mikhailova N."/>
            <person name="Mouttaki H."/>
            <person name="Lin L."/>
            <person name="Zhou J."/>
            <person name="Hemme C.L."/>
            <person name="Woyke T."/>
        </authorList>
    </citation>
    <scope>NUCLEOTIDE SEQUENCE [LARGE SCALE GENOMIC DNA]</scope>
    <source>
        <strain evidence="8">WM1</strain>
    </source>
</reference>
<feature type="domain" description="Putative aromatic acid exporter C-terminal" evidence="7">
    <location>
        <begin position="150"/>
        <end position="314"/>
    </location>
</feature>
<evidence type="ECO:0000256" key="2">
    <source>
        <dbReference type="ARBA" id="ARBA00022475"/>
    </source>
</evidence>
<accession>D9R565</accession>
<evidence type="ECO:0000256" key="5">
    <source>
        <dbReference type="ARBA" id="ARBA00023136"/>
    </source>
</evidence>
<dbReference type="Gene3D" id="1.20.120.940">
    <property type="entry name" value="Putative aromatic acid exporter, C-terminal domain"/>
    <property type="match status" value="1"/>
</dbReference>
<dbReference type="Pfam" id="PF06081">
    <property type="entry name" value="ArAE_1"/>
    <property type="match status" value="1"/>
</dbReference>
<dbReference type="InterPro" id="IPR038323">
    <property type="entry name" value="ArAE_1_C_sf"/>
</dbReference>
<dbReference type="Pfam" id="PF11728">
    <property type="entry name" value="ArAE_1_C"/>
    <property type="match status" value="1"/>
</dbReference>
<evidence type="ECO:0000256" key="3">
    <source>
        <dbReference type="ARBA" id="ARBA00022692"/>
    </source>
</evidence>
<dbReference type="InterPro" id="IPR052984">
    <property type="entry name" value="UPF0421"/>
</dbReference>
<feature type="transmembrane region" description="Helical" evidence="6">
    <location>
        <begin position="15"/>
        <end position="40"/>
    </location>
</feature>
<protein>
    <recommendedName>
        <fullName evidence="7">Putative aromatic acid exporter C-terminal domain-containing protein</fullName>
    </recommendedName>
</protein>
<evidence type="ECO:0000259" key="7">
    <source>
        <dbReference type="Pfam" id="PF11728"/>
    </source>
</evidence>
<evidence type="ECO:0000256" key="1">
    <source>
        <dbReference type="ARBA" id="ARBA00004651"/>
    </source>
</evidence>
<keyword evidence="2" id="KW-1003">Cell membrane</keyword>
<evidence type="ECO:0000313" key="9">
    <source>
        <dbReference type="Proteomes" id="UP000001662"/>
    </source>
</evidence>